<protein>
    <submittedName>
        <fullName evidence="4">Prolyl oligopeptidase family serine peptidase</fullName>
    </submittedName>
</protein>
<dbReference type="SUPFAM" id="SSF82171">
    <property type="entry name" value="DPP6 N-terminal domain-like"/>
    <property type="match status" value="1"/>
</dbReference>
<dbReference type="Pfam" id="PF00930">
    <property type="entry name" value="DPPIV_N"/>
    <property type="match status" value="1"/>
</dbReference>
<organism evidence="4 5">
    <name type="scientific">Streptomyces tamarix</name>
    <dbReference type="NCBI Taxonomy" id="3078565"/>
    <lineage>
        <taxon>Bacteria</taxon>
        <taxon>Bacillati</taxon>
        <taxon>Actinomycetota</taxon>
        <taxon>Actinomycetes</taxon>
        <taxon>Kitasatosporales</taxon>
        <taxon>Streptomycetaceae</taxon>
        <taxon>Streptomyces</taxon>
    </lineage>
</organism>
<comment type="caution">
    <text evidence="4">The sequence shown here is derived from an EMBL/GenBank/DDBJ whole genome shotgun (WGS) entry which is preliminary data.</text>
</comment>
<evidence type="ECO:0000313" key="4">
    <source>
        <dbReference type="EMBL" id="MDT9683147.1"/>
    </source>
</evidence>
<dbReference type="PANTHER" id="PTHR11731:SF193">
    <property type="entry name" value="DIPEPTIDYL PEPTIDASE 9"/>
    <property type="match status" value="1"/>
</dbReference>
<dbReference type="RefSeq" id="WP_315878223.1">
    <property type="nucleotide sequence ID" value="NZ_JAWCTQ010000014.1"/>
</dbReference>
<gene>
    <name evidence="4" type="ORF">RND61_13845</name>
</gene>
<reference evidence="4 5" key="1">
    <citation type="submission" date="2023-09" db="EMBL/GenBank/DDBJ databases">
        <title>Streptomyces sp. nov.: A antagonism against Alternaria gaisen Producing Streptochlin, Isolated from Tamarix root soil.</title>
        <authorList>
            <person name="Chen Y."/>
        </authorList>
    </citation>
    <scope>NUCLEOTIDE SEQUENCE [LARGE SCALE GENOMIC DNA]</scope>
    <source>
        <strain evidence="4 5">TRM76323</strain>
    </source>
</reference>
<dbReference type="PANTHER" id="PTHR11731">
    <property type="entry name" value="PROTEASE FAMILY S9B,C DIPEPTIDYL-PEPTIDASE IV-RELATED"/>
    <property type="match status" value="1"/>
</dbReference>
<name>A0ABU3QK87_9ACTN</name>
<keyword evidence="5" id="KW-1185">Reference proteome</keyword>
<feature type="domain" description="Peptidase S9 prolyl oligopeptidase catalytic" evidence="2">
    <location>
        <begin position="534"/>
        <end position="734"/>
    </location>
</feature>
<dbReference type="InterPro" id="IPR001375">
    <property type="entry name" value="Peptidase_S9_cat"/>
</dbReference>
<evidence type="ECO:0000259" key="3">
    <source>
        <dbReference type="Pfam" id="PF00930"/>
    </source>
</evidence>
<evidence type="ECO:0000259" key="2">
    <source>
        <dbReference type="Pfam" id="PF00326"/>
    </source>
</evidence>
<dbReference type="InterPro" id="IPR050278">
    <property type="entry name" value="Serine_Prot_S9B/DPPIV"/>
</dbReference>
<dbReference type="EMBL" id="JAWCTQ010000014">
    <property type="protein sequence ID" value="MDT9683147.1"/>
    <property type="molecule type" value="Genomic_DNA"/>
</dbReference>
<dbReference type="InterPro" id="IPR029058">
    <property type="entry name" value="AB_hydrolase_fold"/>
</dbReference>
<feature type="domain" description="Dipeptidylpeptidase IV N-terminal" evidence="3">
    <location>
        <begin position="141"/>
        <end position="404"/>
    </location>
</feature>
<dbReference type="Gene3D" id="3.40.50.1820">
    <property type="entry name" value="alpha/beta hydrolase"/>
    <property type="match status" value="1"/>
</dbReference>
<accession>A0ABU3QK87</accession>
<dbReference type="InterPro" id="IPR002469">
    <property type="entry name" value="Peptidase_S9B_N"/>
</dbReference>
<dbReference type="SUPFAM" id="SSF53474">
    <property type="entry name" value="alpha/beta-Hydrolases"/>
    <property type="match status" value="1"/>
</dbReference>
<evidence type="ECO:0000256" key="1">
    <source>
        <dbReference type="SAM" id="MobiDB-lite"/>
    </source>
</evidence>
<dbReference type="Proteomes" id="UP001250181">
    <property type="component" value="Unassembled WGS sequence"/>
</dbReference>
<proteinExistence type="predicted"/>
<sequence length="735" mass="78150">MTSATPPISGSSPASSPAVSDFPRVFARTRRFSLGVPGRFTVSPDGARVLFVRTGSGTDPVGRLWLFQDGAERLLADPVALGGAGDDELPEEERVRRERARVTSSGITGYAVDRAVRLAVFTLGGALWAVRTDGGAPWRVPTAGPAVDPRPSPDGSLVAYVTGGALRVVGTDGLGDRPLAVPEAPDVVYGLAEHVAAESMGRRRGYWWSPDGDALLVARVDQAPVARWYLADPADPTRPPRVLRYPSAGTANAEVSVHVVALDGRRAPVRAPAGADAGQHPGGAWTDRRFEYVTAAGWDAHGPYVQLQTRDQRTARVFAVDPATGSVRSLHLTCDEAWVALTPGTPLRTASGAPVVAHVRDGVRGIRVGGVASPPGLQVREVLGAVGERVYFTGSEEPTETHVWVYDPYDPEGGAPGGADGRAHARFRRVSGEPGVHTAAVGGDTVVLEGLSCRGRSVTVLRGGRPAGRIAVLAEAPPVRPRAARLSLGEREVRAHLHLPSWHDPASRTRLPVLLSPYGGPGLQLAVRAYGWWSTVAQWFAEQGFAVLLADGRGTPGRGRDWEVAVRGDRLGPALEDQVDALHAAAERYPALDLGRVAIRGWSYGGYLAIGAVLHRPDVFHAAVAGAAPTDRRLYDTHWEERFLGHPDVEPENYARSSLVPQAHRLARPLMLVHGLADDNVVAAHTLRLSAALLAAGKPHTVLPLPGATHMVTQEEVVANHLRLEAEFLKRSLGG</sequence>
<dbReference type="Gene3D" id="2.140.10.30">
    <property type="entry name" value="Dipeptidylpeptidase IV, N-terminal domain"/>
    <property type="match status" value="1"/>
</dbReference>
<feature type="region of interest" description="Disordered" evidence="1">
    <location>
        <begin position="1"/>
        <end position="20"/>
    </location>
</feature>
<dbReference type="Pfam" id="PF00326">
    <property type="entry name" value="Peptidase_S9"/>
    <property type="match status" value="1"/>
</dbReference>
<evidence type="ECO:0000313" key="5">
    <source>
        <dbReference type="Proteomes" id="UP001250181"/>
    </source>
</evidence>